<keyword evidence="4" id="KW-0804">Transcription</keyword>
<organism evidence="6 7">
    <name type="scientific">Microvirga mediterraneensis</name>
    <dbReference type="NCBI Taxonomy" id="2754695"/>
    <lineage>
        <taxon>Bacteria</taxon>
        <taxon>Pseudomonadati</taxon>
        <taxon>Pseudomonadota</taxon>
        <taxon>Alphaproteobacteria</taxon>
        <taxon>Hyphomicrobiales</taxon>
        <taxon>Methylobacteriaceae</taxon>
        <taxon>Microvirga</taxon>
    </lineage>
</organism>
<dbReference type="RefSeq" id="WP_181054844.1">
    <property type="nucleotide sequence ID" value="NZ_JACDXJ010000003.1"/>
</dbReference>
<dbReference type="InterPro" id="IPR036390">
    <property type="entry name" value="WH_DNA-bd_sf"/>
</dbReference>
<evidence type="ECO:0000259" key="5">
    <source>
        <dbReference type="PROSITE" id="PS50931"/>
    </source>
</evidence>
<dbReference type="CDD" id="cd08415">
    <property type="entry name" value="PBP2_LysR_opines_like"/>
    <property type="match status" value="1"/>
</dbReference>
<evidence type="ECO:0000256" key="4">
    <source>
        <dbReference type="ARBA" id="ARBA00023163"/>
    </source>
</evidence>
<keyword evidence="3" id="KW-0238">DNA-binding</keyword>
<gene>
    <name evidence="6" type="ORF">H0S73_24630</name>
</gene>
<dbReference type="GO" id="GO:0003700">
    <property type="term" value="F:DNA-binding transcription factor activity"/>
    <property type="evidence" value="ECO:0007669"/>
    <property type="project" value="InterPro"/>
</dbReference>
<dbReference type="SUPFAM" id="SSF46785">
    <property type="entry name" value="Winged helix' DNA-binding domain"/>
    <property type="match status" value="1"/>
</dbReference>
<keyword evidence="7" id="KW-1185">Reference proteome</keyword>
<accession>A0A838BV89</accession>
<proteinExistence type="inferred from homology"/>
<evidence type="ECO:0000256" key="2">
    <source>
        <dbReference type="ARBA" id="ARBA00023015"/>
    </source>
</evidence>
<sequence>MSILPNLDLSGQKMNSPNLTACSYNISPSTIDHVHTTSSAMIKLSHFEAFNAVMLTGSMTAAATMMHTSQPNISRSISRLEKLTGLKLFERVPGKLLPTADARALFEEVQRSFIGLQRLAEAASRIQRSGSGVLRLGAVQALSLSLIPRAIKLFSEAFPQVALSIHTAHSNVLSQWVREHSCDLAVVSYPGEEETVETEQLYTTDGVCIMPKSHRLSSKEIITPHDLAGERFITSARGEPVRLALDRIFLEANVEVLNTIETPYSSITCSLVMQDVGIAVVDPFVARGYLHGGLVARPFSPAPRHSAFMIFPRGKPRGRPADNFAEILRSLVAEEKDNIRKVLLADR</sequence>
<feature type="domain" description="HTH lysR-type" evidence="5">
    <location>
        <begin position="42"/>
        <end position="99"/>
    </location>
</feature>
<evidence type="ECO:0000313" key="7">
    <source>
        <dbReference type="Proteomes" id="UP000572984"/>
    </source>
</evidence>
<protein>
    <submittedName>
        <fullName evidence="6">LysR family transcriptional regulator</fullName>
    </submittedName>
</protein>
<comment type="similarity">
    <text evidence="1">Belongs to the LysR transcriptional regulatory family.</text>
</comment>
<evidence type="ECO:0000256" key="3">
    <source>
        <dbReference type="ARBA" id="ARBA00023125"/>
    </source>
</evidence>
<dbReference type="Pfam" id="PF00126">
    <property type="entry name" value="HTH_1"/>
    <property type="match status" value="1"/>
</dbReference>
<dbReference type="InterPro" id="IPR036388">
    <property type="entry name" value="WH-like_DNA-bd_sf"/>
</dbReference>
<dbReference type="Pfam" id="PF03466">
    <property type="entry name" value="LysR_substrate"/>
    <property type="match status" value="1"/>
</dbReference>
<keyword evidence="2" id="KW-0805">Transcription regulation</keyword>
<evidence type="ECO:0000313" key="6">
    <source>
        <dbReference type="EMBL" id="MBA1159268.1"/>
    </source>
</evidence>
<dbReference type="GO" id="GO:0043565">
    <property type="term" value="F:sequence-specific DNA binding"/>
    <property type="evidence" value="ECO:0007669"/>
    <property type="project" value="TreeGrafter"/>
</dbReference>
<dbReference type="EMBL" id="JACDXJ010000003">
    <property type="protein sequence ID" value="MBA1159268.1"/>
    <property type="molecule type" value="Genomic_DNA"/>
</dbReference>
<dbReference type="PANTHER" id="PTHR30427">
    <property type="entry name" value="TRANSCRIPTIONAL ACTIVATOR PROTEIN LYSR"/>
    <property type="match status" value="1"/>
</dbReference>
<dbReference type="PRINTS" id="PR00039">
    <property type="entry name" value="HTHLYSR"/>
</dbReference>
<dbReference type="SUPFAM" id="SSF53850">
    <property type="entry name" value="Periplasmic binding protein-like II"/>
    <property type="match status" value="1"/>
</dbReference>
<dbReference type="InterPro" id="IPR037424">
    <property type="entry name" value="NocR_PBP2"/>
</dbReference>
<reference evidence="6 7" key="1">
    <citation type="submission" date="2020-07" db="EMBL/GenBank/DDBJ databases">
        <title>Draft genome and description of Microvirga mediterraneensis Marseille-Q2068 sp. nov.</title>
        <authorList>
            <person name="Boxberger M."/>
        </authorList>
    </citation>
    <scope>NUCLEOTIDE SEQUENCE [LARGE SCALE GENOMIC DNA]</scope>
    <source>
        <strain evidence="6 7">Marseille-Q2068</strain>
    </source>
</reference>
<dbReference type="PROSITE" id="PS50931">
    <property type="entry name" value="HTH_LYSR"/>
    <property type="match status" value="1"/>
</dbReference>
<dbReference type="PANTHER" id="PTHR30427:SF1">
    <property type="entry name" value="TRANSCRIPTIONAL ACTIVATOR PROTEIN LYSR"/>
    <property type="match status" value="1"/>
</dbReference>
<dbReference type="GO" id="GO:0009089">
    <property type="term" value="P:lysine biosynthetic process via diaminopimelate"/>
    <property type="evidence" value="ECO:0007669"/>
    <property type="project" value="TreeGrafter"/>
</dbReference>
<dbReference type="Gene3D" id="3.40.190.10">
    <property type="entry name" value="Periplasmic binding protein-like II"/>
    <property type="match status" value="2"/>
</dbReference>
<name>A0A838BV89_9HYPH</name>
<dbReference type="GO" id="GO:0010628">
    <property type="term" value="P:positive regulation of gene expression"/>
    <property type="evidence" value="ECO:0007669"/>
    <property type="project" value="TreeGrafter"/>
</dbReference>
<dbReference type="AlphaFoldDB" id="A0A838BV89"/>
<dbReference type="Gene3D" id="1.10.10.10">
    <property type="entry name" value="Winged helix-like DNA-binding domain superfamily/Winged helix DNA-binding domain"/>
    <property type="match status" value="1"/>
</dbReference>
<dbReference type="Proteomes" id="UP000572984">
    <property type="component" value="Unassembled WGS sequence"/>
</dbReference>
<dbReference type="InterPro" id="IPR000847">
    <property type="entry name" value="LysR_HTH_N"/>
</dbReference>
<dbReference type="InterPro" id="IPR005119">
    <property type="entry name" value="LysR_subst-bd"/>
</dbReference>
<evidence type="ECO:0000256" key="1">
    <source>
        <dbReference type="ARBA" id="ARBA00009437"/>
    </source>
</evidence>
<comment type="caution">
    <text evidence="6">The sequence shown here is derived from an EMBL/GenBank/DDBJ whole genome shotgun (WGS) entry which is preliminary data.</text>
</comment>